<dbReference type="EMBL" id="LT906453">
    <property type="protein sequence ID" value="SNV16958.1"/>
    <property type="molecule type" value="Genomic_DNA"/>
</dbReference>
<dbReference type="EC" id="3.-.-.-" evidence="6"/>
<dbReference type="PANTHER" id="PTHR10587">
    <property type="entry name" value="GLYCOSYL TRANSFERASE-RELATED"/>
    <property type="match status" value="1"/>
</dbReference>
<organism evidence="6 7">
    <name type="scientific">Dermatophilus congolensis</name>
    <dbReference type="NCBI Taxonomy" id="1863"/>
    <lineage>
        <taxon>Bacteria</taxon>
        <taxon>Bacillati</taxon>
        <taxon>Actinomycetota</taxon>
        <taxon>Actinomycetes</taxon>
        <taxon>Micrococcales</taxon>
        <taxon>Dermatophilaceae</taxon>
        <taxon>Dermatophilus</taxon>
    </lineage>
</organism>
<dbReference type="InterPro" id="IPR011330">
    <property type="entry name" value="Glyco_hydro/deAcase_b/a-brl"/>
</dbReference>
<dbReference type="GeneID" id="63458418"/>
<keyword evidence="4" id="KW-0732">Signal</keyword>
<evidence type="ECO:0000259" key="5">
    <source>
        <dbReference type="PROSITE" id="PS51677"/>
    </source>
</evidence>
<dbReference type="PROSITE" id="PS51677">
    <property type="entry name" value="NODB"/>
    <property type="match status" value="1"/>
</dbReference>
<dbReference type="Gene3D" id="3.20.20.370">
    <property type="entry name" value="Glycoside hydrolase/deacetylase"/>
    <property type="match status" value="1"/>
</dbReference>
<feature type="compositionally biased region" description="Pro residues" evidence="3">
    <location>
        <begin position="54"/>
        <end position="67"/>
    </location>
</feature>
<keyword evidence="2 6" id="KW-0378">Hydrolase</keyword>
<dbReference type="KEGG" id="dco:SAMEA4475696_0107"/>
<dbReference type="RefSeq" id="WP_084440907.1">
    <property type="nucleotide sequence ID" value="NZ_JAAFNI010000001.1"/>
</dbReference>
<name>A0A239V5I1_9MICO</name>
<feature type="domain" description="NodB homology" evidence="5">
    <location>
        <begin position="80"/>
        <end position="254"/>
    </location>
</feature>
<feature type="compositionally biased region" description="Low complexity" evidence="3">
    <location>
        <begin position="38"/>
        <end position="53"/>
    </location>
</feature>
<dbReference type="GO" id="GO:0046872">
    <property type="term" value="F:metal ion binding"/>
    <property type="evidence" value="ECO:0007669"/>
    <property type="project" value="UniProtKB-KW"/>
</dbReference>
<evidence type="ECO:0000256" key="2">
    <source>
        <dbReference type="ARBA" id="ARBA00022801"/>
    </source>
</evidence>
<feature type="region of interest" description="Disordered" evidence="3">
    <location>
        <begin position="35"/>
        <end position="75"/>
    </location>
</feature>
<dbReference type="SUPFAM" id="SSF88713">
    <property type="entry name" value="Glycoside hydrolase/deacetylase"/>
    <property type="match status" value="1"/>
</dbReference>
<dbReference type="GO" id="GO:0016810">
    <property type="term" value="F:hydrolase activity, acting on carbon-nitrogen (but not peptide) bonds"/>
    <property type="evidence" value="ECO:0007669"/>
    <property type="project" value="InterPro"/>
</dbReference>
<dbReference type="Proteomes" id="UP000242637">
    <property type="component" value="Chromosome 1"/>
</dbReference>
<protein>
    <submittedName>
        <fullName evidence="6">Probable polysaccharide deacetylase pdaA</fullName>
        <ecNumber evidence="6">3.-.-.-</ecNumber>
    </submittedName>
</protein>
<dbReference type="AlphaFoldDB" id="A0A239V5I1"/>
<dbReference type="Pfam" id="PF01522">
    <property type="entry name" value="Polysacc_deac_1"/>
    <property type="match status" value="1"/>
</dbReference>
<dbReference type="OrthoDB" id="9763050at2"/>
<feature type="chain" id="PRO_5039224317" evidence="4">
    <location>
        <begin position="18"/>
        <end position="260"/>
    </location>
</feature>
<evidence type="ECO:0000256" key="4">
    <source>
        <dbReference type="SAM" id="SignalP"/>
    </source>
</evidence>
<accession>A0A239V5I1</accession>
<evidence type="ECO:0000313" key="6">
    <source>
        <dbReference type="EMBL" id="SNV16958.1"/>
    </source>
</evidence>
<proteinExistence type="predicted"/>
<dbReference type="InterPro" id="IPR002509">
    <property type="entry name" value="NODB_dom"/>
</dbReference>
<dbReference type="InterPro" id="IPR050248">
    <property type="entry name" value="Polysacc_deacetylase_ArnD"/>
</dbReference>
<keyword evidence="1" id="KW-0479">Metal-binding</keyword>
<dbReference type="STRING" id="1121387.GCA_000429885_00850"/>
<keyword evidence="7" id="KW-1185">Reference proteome</keyword>
<dbReference type="PANTHER" id="PTHR10587:SF133">
    <property type="entry name" value="CHITIN DEACETYLASE 1-RELATED"/>
    <property type="match status" value="1"/>
</dbReference>
<dbReference type="CDD" id="cd10917">
    <property type="entry name" value="CE4_NodB_like_6s_7s"/>
    <property type="match status" value="1"/>
</dbReference>
<evidence type="ECO:0000256" key="1">
    <source>
        <dbReference type="ARBA" id="ARBA00022723"/>
    </source>
</evidence>
<sequence length="260" mass="28112">MSHSRLSLLVMSSAAVALLTIPALDRAFSEGNSTLFGHPTATPSPTVTVTVPPTSTPTPSRPHPTPARTPVTKSPEGKRKIVYLTLDDGPSPYTTKALEILSRHNVPATFFMIGEEAAHYPETVAKVRAAGHAIGNHTYTHPWLTHLSTPEIRKQLQKTDDILGETTCMRPPGGLINKTVIAQANKLDKSVINWDVDTRDWQRPGTVNIRSTALRLTTPGSIILMHDGGGNRTQSIGALDGIISTLKSRGYTFATLPQCR</sequence>
<dbReference type="GO" id="GO:0005975">
    <property type="term" value="P:carbohydrate metabolic process"/>
    <property type="evidence" value="ECO:0007669"/>
    <property type="project" value="InterPro"/>
</dbReference>
<reference evidence="6 7" key="1">
    <citation type="submission" date="2017-06" db="EMBL/GenBank/DDBJ databases">
        <authorList>
            <consortium name="Pathogen Informatics"/>
        </authorList>
    </citation>
    <scope>NUCLEOTIDE SEQUENCE [LARGE SCALE GENOMIC DNA]</scope>
    <source>
        <strain evidence="6 7">NCTC13039</strain>
    </source>
</reference>
<evidence type="ECO:0000256" key="3">
    <source>
        <dbReference type="SAM" id="MobiDB-lite"/>
    </source>
</evidence>
<evidence type="ECO:0000313" key="7">
    <source>
        <dbReference type="Proteomes" id="UP000242637"/>
    </source>
</evidence>
<dbReference type="GO" id="GO:0016020">
    <property type="term" value="C:membrane"/>
    <property type="evidence" value="ECO:0007669"/>
    <property type="project" value="TreeGrafter"/>
</dbReference>
<gene>
    <name evidence="6" type="primary">pdaA_1</name>
    <name evidence="6" type="ORF">SAMEA4475696_00107</name>
</gene>
<feature type="signal peptide" evidence="4">
    <location>
        <begin position="1"/>
        <end position="17"/>
    </location>
</feature>